<dbReference type="EMBL" id="JAIW01000019">
    <property type="protein sequence ID" value="KLE10893.1"/>
    <property type="molecule type" value="Genomic_DNA"/>
</dbReference>
<proteinExistence type="predicted"/>
<protein>
    <submittedName>
        <fullName evidence="1">Uncharacterized protein</fullName>
    </submittedName>
</protein>
<dbReference type="AlphaFoldDB" id="A0A0G9L3D4"/>
<evidence type="ECO:0000313" key="1">
    <source>
        <dbReference type="EMBL" id="KLE10893.1"/>
    </source>
</evidence>
<sequence>MNSKIKSEYFPIFEILISSNNSKKLSDILKIFHKIVEKKYIDKDIFNYFLKSEIFRKYVNKYLKLEQIDIINIDEYLVK</sequence>
<gene>
    <name evidence="1" type="ORF">AF80_03030</name>
</gene>
<dbReference type="RefSeq" id="WP_046997946.1">
    <property type="nucleotide sequence ID" value="NZ_JAIW01000019.1"/>
</dbReference>
<evidence type="ECO:0000313" key="2">
    <source>
        <dbReference type="Proteomes" id="UP000035154"/>
    </source>
</evidence>
<reference evidence="1 2" key="1">
    <citation type="submission" date="2014-01" db="EMBL/GenBank/DDBJ databases">
        <title>Development of a Comparative Genomic Fingerprinting Assay for High Resolution Genotyping of Arcobacter butzleri.</title>
        <authorList>
            <person name="Webb A.L."/>
            <person name="Inglis G.D."/>
            <person name="Kruczkiewicz P."/>
            <person name="Selinger L.B."/>
            <person name="Taboada E.N."/>
        </authorList>
    </citation>
    <scope>NUCLEOTIDE SEQUENCE [LARGE SCALE GENOMIC DNA]</scope>
    <source>
        <strain evidence="1 2">L355</strain>
    </source>
</reference>
<organism evidence="1 2">
    <name type="scientific">Aliarcobacter butzleri L355</name>
    <dbReference type="NCBI Taxonomy" id="1447263"/>
    <lineage>
        <taxon>Bacteria</taxon>
        <taxon>Pseudomonadati</taxon>
        <taxon>Campylobacterota</taxon>
        <taxon>Epsilonproteobacteria</taxon>
        <taxon>Campylobacterales</taxon>
        <taxon>Arcobacteraceae</taxon>
        <taxon>Aliarcobacter</taxon>
    </lineage>
</organism>
<accession>A0A0G9L3D4</accession>
<name>A0A0G9L3D4_9BACT</name>
<dbReference type="Proteomes" id="UP000035154">
    <property type="component" value="Unassembled WGS sequence"/>
</dbReference>
<dbReference type="PATRIC" id="fig|1447263.3.peg.587"/>
<comment type="caution">
    <text evidence="1">The sequence shown here is derived from an EMBL/GenBank/DDBJ whole genome shotgun (WGS) entry which is preliminary data.</text>
</comment>